<accession>A0A2V3ZL59</accession>
<dbReference type="Pfam" id="PF07238">
    <property type="entry name" value="PilZ"/>
    <property type="match status" value="1"/>
</dbReference>
<dbReference type="SUPFAM" id="SSF141371">
    <property type="entry name" value="PilZ domain-like"/>
    <property type="match status" value="1"/>
</dbReference>
<evidence type="ECO:0000313" key="3">
    <source>
        <dbReference type="EMBL" id="PXX91941.1"/>
    </source>
</evidence>
<dbReference type="AlphaFoldDB" id="A0A2V3ZL59"/>
<evidence type="ECO:0000256" key="1">
    <source>
        <dbReference type="SAM" id="MobiDB-lite"/>
    </source>
</evidence>
<protein>
    <submittedName>
        <fullName evidence="3">PilZ domain-containing protein</fullName>
    </submittedName>
</protein>
<feature type="region of interest" description="Disordered" evidence="1">
    <location>
        <begin position="1"/>
        <end position="22"/>
    </location>
</feature>
<dbReference type="Proteomes" id="UP000253987">
    <property type="component" value="Unassembled WGS sequence"/>
</dbReference>
<dbReference type="OrthoDB" id="6182366at2"/>
<dbReference type="EMBL" id="QFWX01000003">
    <property type="protein sequence ID" value="PXX91941.1"/>
    <property type="molecule type" value="Genomic_DNA"/>
</dbReference>
<dbReference type="RefSeq" id="WP_114612821.1">
    <property type="nucleotide sequence ID" value="NZ_QFWX01000003.1"/>
</dbReference>
<evidence type="ECO:0000259" key="2">
    <source>
        <dbReference type="Pfam" id="PF07238"/>
    </source>
</evidence>
<proteinExistence type="predicted"/>
<comment type="caution">
    <text evidence="3">The sequence shown here is derived from an EMBL/GenBank/DDBJ whole genome shotgun (WGS) entry which is preliminary data.</text>
</comment>
<keyword evidence="4" id="KW-1185">Reference proteome</keyword>
<reference evidence="3 4" key="2">
    <citation type="submission" date="2018-06" db="EMBL/GenBank/DDBJ databases">
        <title>Marinobactersediminissp. nov, a moderately halophilic bacterium isolated from marine solar saltern.</title>
        <authorList>
            <person name="Zhang Y."/>
        </authorList>
    </citation>
    <scope>NUCLEOTIDE SEQUENCE [LARGE SCALE GENOMIC DNA]</scope>
    <source>
        <strain evidence="3 4">F01</strain>
    </source>
</reference>
<gene>
    <name evidence="3" type="ORF">DIT71_08855</name>
</gene>
<name>A0A2V3ZL59_9GAMM</name>
<evidence type="ECO:0000313" key="4">
    <source>
        <dbReference type="Proteomes" id="UP000253987"/>
    </source>
</evidence>
<dbReference type="InterPro" id="IPR009875">
    <property type="entry name" value="PilZ_domain"/>
</dbReference>
<reference evidence="4" key="1">
    <citation type="submission" date="2018-05" db="EMBL/GenBank/DDBJ databases">
        <authorList>
            <person name="Lu D."/>
        </authorList>
    </citation>
    <scope>NUCLEOTIDE SEQUENCE [LARGE SCALE GENOMIC DNA]</scope>
    <source>
        <strain evidence="4">F01</strain>
    </source>
</reference>
<feature type="domain" description="PilZ" evidence="2">
    <location>
        <begin position="20"/>
        <end position="121"/>
    </location>
</feature>
<dbReference type="GO" id="GO:0035438">
    <property type="term" value="F:cyclic-di-GMP binding"/>
    <property type="evidence" value="ECO:0007669"/>
    <property type="project" value="InterPro"/>
</dbReference>
<organism evidence="3 4">
    <name type="scientific">Marinobacter vulgaris</name>
    <dbReference type="NCBI Taxonomy" id="1928331"/>
    <lineage>
        <taxon>Bacteria</taxon>
        <taxon>Pseudomonadati</taxon>
        <taxon>Pseudomonadota</taxon>
        <taxon>Gammaproteobacteria</taxon>
        <taxon>Pseudomonadales</taxon>
        <taxon>Marinobacteraceae</taxon>
        <taxon>Marinobacter</taxon>
    </lineage>
</organism>
<dbReference type="Gene3D" id="2.40.10.220">
    <property type="entry name" value="predicted glycosyltransferase like domains"/>
    <property type="match status" value="1"/>
</dbReference>
<sequence length="136" mass="14789">MSEIDYSFGDYDDSPESGDNRTEYRLTASAKVTLELESPAPGDAGDSAERALVSRTSDLSAKGIRIATPEPFTKGAILPAWVSLDEVSEPFRLMVEVVWCRPADAGSWLVGLQILESDETAYLEWVEAVARAMSEG</sequence>